<dbReference type="Pfam" id="PF00149">
    <property type="entry name" value="Metallophos"/>
    <property type="match status" value="1"/>
</dbReference>
<dbReference type="SUPFAM" id="SSF56300">
    <property type="entry name" value="Metallo-dependent phosphatases"/>
    <property type="match status" value="1"/>
</dbReference>
<comment type="subcellular location">
    <subcellularLocation>
        <location evidence="1">Membrane</location>
        <topology evidence="1">Multi-pass membrane protein</topology>
    </subcellularLocation>
</comment>
<keyword evidence="8" id="KW-1185">Reference proteome</keyword>
<protein>
    <recommendedName>
        <fullName evidence="6">Calcineurin-like phosphoesterase domain-containing protein</fullName>
    </recommendedName>
</protein>
<proteinExistence type="predicted"/>
<dbReference type="PANTHER" id="PTHR13315:SF4">
    <property type="entry name" value="METALLOPHOSPHOESTERASE, ISOFORM E"/>
    <property type="match status" value="1"/>
</dbReference>
<dbReference type="InterPro" id="IPR033308">
    <property type="entry name" value="PGAP5/Cdc1/Ted1"/>
</dbReference>
<dbReference type="KEGG" id="clec:106667069"/>
<reference evidence="7" key="1">
    <citation type="submission" date="2022-01" db="UniProtKB">
        <authorList>
            <consortium name="EnsemblMetazoa"/>
        </authorList>
    </citation>
    <scope>IDENTIFICATION</scope>
</reference>
<evidence type="ECO:0000256" key="5">
    <source>
        <dbReference type="SAM" id="Phobius"/>
    </source>
</evidence>
<dbReference type="GO" id="GO:0016020">
    <property type="term" value="C:membrane"/>
    <property type="evidence" value="ECO:0007669"/>
    <property type="project" value="UniProtKB-SubCell"/>
</dbReference>
<gene>
    <name evidence="7" type="primary">106667069</name>
</gene>
<dbReference type="EnsemblMetazoa" id="XM_014394737.1">
    <property type="protein sequence ID" value="XP_014250223.1"/>
    <property type="gene ID" value="LOC106667069"/>
</dbReference>
<dbReference type="GO" id="GO:0006506">
    <property type="term" value="P:GPI anchor biosynthetic process"/>
    <property type="evidence" value="ECO:0007669"/>
    <property type="project" value="InterPro"/>
</dbReference>
<dbReference type="GO" id="GO:0005783">
    <property type="term" value="C:endoplasmic reticulum"/>
    <property type="evidence" value="ECO:0007669"/>
    <property type="project" value="TreeGrafter"/>
</dbReference>
<evidence type="ECO:0000259" key="6">
    <source>
        <dbReference type="Pfam" id="PF00149"/>
    </source>
</evidence>
<keyword evidence="4 5" id="KW-0472">Membrane</keyword>
<evidence type="ECO:0000256" key="1">
    <source>
        <dbReference type="ARBA" id="ARBA00004141"/>
    </source>
</evidence>
<dbReference type="PANTHER" id="PTHR13315">
    <property type="entry name" value="METALLO PHOSPHOESTERASE RELATED"/>
    <property type="match status" value="1"/>
</dbReference>
<keyword evidence="3 5" id="KW-1133">Transmembrane helix</keyword>
<dbReference type="OMA" id="MDVGDIH"/>
<sequence length="343" mass="40023">MHICSRRFFAWTLVYAATLVIVFEFLLFEVQKLSWPENKCGGLSDFHKILVVADPQILGENGENWIARWDSDRFLQKTFWMAYWHVKPSLVLFLGDLMDEGSVATEEQYARYYARFVQIFHLDTLLVNKTVFIPGDNDIGGENEAITPAKVNRYEKHFGPQMNVIEFNNLQFIKVNMMLDSYPTLNDIKNNKFTRICLSHMPVTTMISVLSNIRPHLIFSAHNHISAHFVSNAKSGEQFMYESFITNKFANMMSSWRFQLNDLYPNEILVPTCSYRMGVPRLGYGVLLIDKNKDVACYNILWLPNRLLHLMLYPSITFIIIVAIIICKRFVLVMSRYPTRCRR</sequence>
<organism evidence="7 8">
    <name type="scientific">Cimex lectularius</name>
    <name type="common">Bed bug</name>
    <name type="synonym">Acanthia lectularia</name>
    <dbReference type="NCBI Taxonomy" id="79782"/>
    <lineage>
        <taxon>Eukaryota</taxon>
        <taxon>Metazoa</taxon>
        <taxon>Ecdysozoa</taxon>
        <taxon>Arthropoda</taxon>
        <taxon>Hexapoda</taxon>
        <taxon>Insecta</taxon>
        <taxon>Pterygota</taxon>
        <taxon>Neoptera</taxon>
        <taxon>Paraneoptera</taxon>
        <taxon>Hemiptera</taxon>
        <taxon>Heteroptera</taxon>
        <taxon>Panheteroptera</taxon>
        <taxon>Cimicomorpha</taxon>
        <taxon>Cimicidae</taxon>
        <taxon>Cimex</taxon>
    </lineage>
</organism>
<dbReference type="GO" id="GO:0016787">
    <property type="term" value="F:hydrolase activity"/>
    <property type="evidence" value="ECO:0007669"/>
    <property type="project" value="InterPro"/>
</dbReference>
<evidence type="ECO:0000313" key="8">
    <source>
        <dbReference type="Proteomes" id="UP000494040"/>
    </source>
</evidence>
<feature type="domain" description="Calcineurin-like phosphoesterase" evidence="6">
    <location>
        <begin position="48"/>
        <end position="225"/>
    </location>
</feature>
<dbReference type="AlphaFoldDB" id="A0A8I6RUV7"/>
<dbReference type="OrthoDB" id="5977743at2759"/>
<dbReference type="InterPro" id="IPR004843">
    <property type="entry name" value="Calcineurin-like_PHP"/>
</dbReference>
<dbReference type="Gene3D" id="3.60.21.10">
    <property type="match status" value="1"/>
</dbReference>
<feature type="transmembrane region" description="Helical" evidence="5">
    <location>
        <begin position="7"/>
        <end position="28"/>
    </location>
</feature>
<name>A0A8I6RUV7_CIMLE</name>
<keyword evidence="2 5" id="KW-0812">Transmembrane</keyword>
<feature type="transmembrane region" description="Helical" evidence="5">
    <location>
        <begin position="307"/>
        <end position="327"/>
    </location>
</feature>
<evidence type="ECO:0000256" key="3">
    <source>
        <dbReference type="ARBA" id="ARBA00022989"/>
    </source>
</evidence>
<evidence type="ECO:0000313" key="7">
    <source>
        <dbReference type="EnsemblMetazoa" id="XP_014250223.1"/>
    </source>
</evidence>
<evidence type="ECO:0000256" key="2">
    <source>
        <dbReference type="ARBA" id="ARBA00022692"/>
    </source>
</evidence>
<dbReference type="Proteomes" id="UP000494040">
    <property type="component" value="Unassembled WGS sequence"/>
</dbReference>
<dbReference type="InterPro" id="IPR029052">
    <property type="entry name" value="Metallo-depent_PP-like"/>
</dbReference>
<accession>A0A8I6RUV7</accession>
<evidence type="ECO:0000256" key="4">
    <source>
        <dbReference type="ARBA" id="ARBA00023136"/>
    </source>
</evidence>